<gene>
    <name evidence="1" type="ORF">GCM10022239_03380</name>
</gene>
<evidence type="ECO:0000313" key="1">
    <source>
        <dbReference type="EMBL" id="GAA3730096.1"/>
    </source>
</evidence>
<dbReference type="EMBL" id="BAABAE010000001">
    <property type="protein sequence ID" value="GAA3730096.1"/>
    <property type="molecule type" value="Genomic_DNA"/>
</dbReference>
<keyword evidence="2" id="KW-1185">Reference proteome</keyword>
<protein>
    <recommendedName>
        <fullName evidence="3">Tail terminator</fullName>
    </recommendedName>
</protein>
<dbReference type="Proteomes" id="UP001501004">
    <property type="component" value="Unassembled WGS sequence"/>
</dbReference>
<accession>A0ABP7F295</accession>
<organism evidence="1 2">
    <name type="scientific">Leifsonella bigeumensis</name>
    <dbReference type="NCBI Taxonomy" id="433643"/>
    <lineage>
        <taxon>Bacteria</taxon>
        <taxon>Bacillati</taxon>
        <taxon>Actinomycetota</taxon>
        <taxon>Actinomycetes</taxon>
        <taxon>Micrococcales</taxon>
        <taxon>Microbacteriaceae</taxon>
        <taxon>Leifsonella</taxon>
    </lineage>
</organism>
<proteinExistence type="predicted"/>
<comment type="caution">
    <text evidence="1">The sequence shown here is derived from an EMBL/GenBank/DDBJ whole genome shotgun (WGS) entry which is preliminary data.</text>
</comment>
<reference evidence="2" key="1">
    <citation type="journal article" date="2019" name="Int. J. Syst. Evol. Microbiol.">
        <title>The Global Catalogue of Microorganisms (GCM) 10K type strain sequencing project: providing services to taxonomists for standard genome sequencing and annotation.</title>
        <authorList>
            <consortium name="The Broad Institute Genomics Platform"/>
            <consortium name="The Broad Institute Genome Sequencing Center for Infectious Disease"/>
            <person name="Wu L."/>
            <person name="Ma J."/>
        </authorList>
    </citation>
    <scope>NUCLEOTIDE SEQUENCE [LARGE SCALE GENOMIC DNA]</scope>
    <source>
        <strain evidence="2">JCM 16949</strain>
    </source>
</reference>
<sequence>MADSYLVLFDRALAQALDDLELGLYKPTGTYTAAESTLAKPAILVSGPDLPTTLDNCIVLNQLDPIIEGRADLVHRVQIISRLAGTKTQARNLAWSLRVALDQKEQIPPGFYVSWSTIFSELAATRDESGRYTTYQNFHFRGRRPL</sequence>
<evidence type="ECO:0000313" key="2">
    <source>
        <dbReference type="Proteomes" id="UP001501004"/>
    </source>
</evidence>
<evidence type="ECO:0008006" key="3">
    <source>
        <dbReference type="Google" id="ProtNLM"/>
    </source>
</evidence>
<dbReference type="RefSeq" id="WP_344753058.1">
    <property type="nucleotide sequence ID" value="NZ_BAABAE010000001.1"/>
</dbReference>
<name>A0ABP7F295_9MICO</name>